<sequence length="105" mass="11570">MPFIPSWISTPKCTFCMDTLPLLIRDSVIVFGIPIGLAILSICILLIVAQTTHWSSDEEGHTNYAKLGYYSFLIGGSIFLVALALTAHFRILQPLRVFCKPCAPA</sequence>
<organism evidence="2">
    <name type="scientific">viral metagenome</name>
    <dbReference type="NCBI Taxonomy" id="1070528"/>
    <lineage>
        <taxon>unclassified sequences</taxon>
        <taxon>metagenomes</taxon>
        <taxon>organismal metagenomes</taxon>
    </lineage>
</organism>
<feature type="transmembrane region" description="Helical" evidence="1">
    <location>
        <begin position="28"/>
        <end position="49"/>
    </location>
</feature>
<keyword evidence="1" id="KW-1133">Transmembrane helix</keyword>
<evidence type="ECO:0000313" key="2">
    <source>
        <dbReference type="EMBL" id="QHS93811.1"/>
    </source>
</evidence>
<keyword evidence="1" id="KW-0472">Membrane</keyword>
<feature type="transmembrane region" description="Helical" evidence="1">
    <location>
        <begin position="69"/>
        <end position="91"/>
    </location>
</feature>
<protein>
    <submittedName>
        <fullName evidence="2">Uncharacterized protein</fullName>
    </submittedName>
</protein>
<dbReference type="EMBL" id="MN739210">
    <property type="protein sequence ID" value="QHS93811.1"/>
    <property type="molecule type" value="Genomic_DNA"/>
</dbReference>
<dbReference type="AlphaFoldDB" id="A0A6C0BPV3"/>
<evidence type="ECO:0000256" key="1">
    <source>
        <dbReference type="SAM" id="Phobius"/>
    </source>
</evidence>
<name>A0A6C0BPV3_9ZZZZ</name>
<keyword evidence="1" id="KW-0812">Transmembrane</keyword>
<accession>A0A6C0BPV3</accession>
<reference evidence="2" key="1">
    <citation type="journal article" date="2020" name="Nature">
        <title>Giant virus diversity and host interactions through global metagenomics.</title>
        <authorList>
            <person name="Schulz F."/>
            <person name="Roux S."/>
            <person name="Paez-Espino D."/>
            <person name="Jungbluth S."/>
            <person name="Walsh D.A."/>
            <person name="Denef V.J."/>
            <person name="McMahon K.D."/>
            <person name="Konstantinidis K.T."/>
            <person name="Eloe-Fadrosh E.A."/>
            <person name="Kyrpides N.C."/>
            <person name="Woyke T."/>
        </authorList>
    </citation>
    <scope>NUCLEOTIDE SEQUENCE</scope>
    <source>
        <strain evidence="2">GVMAG-M-3300018080-19</strain>
    </source>
</reference>
<proteinExistence type="predicted"/>